<evidence type="ECO:0000313" key="3">
    <source>
        <dbReference type="Proteomes" id="UP000005940"/>
    </source>
</evidence>
<dbReference type="AlphaFoldDB" id="A0A7G3UEF6"/>
<dbReference type="EMBL" id="CP029159">
    <property type="protein sequence ID" value="QKM67362.1"/>
    <property type="molecule type" value="Genomic_DNA"/>
</dbReference>
<keyword evidence="3" id="KW-1185">Reference proteome</keyword>
<dbReference type="Proteomes" id="UP000005940">
    <property type="component" value="Chromosome"/>
</dbReference>
<proteinExistence type="predicted"/>
<evidence type="ECO:0000256" key="1">
    <source>
        <dbReference type="SAM" id="MobiDB-lite"/>
    </source>
</evidence>
<reference evidence="2 3" key="1">
    <citation type="journal article" date="2012" name="J. Bacteriol.">
        <title>Draft genome of Streptomyces tsukubaensis NRRL 18488, the producer of the clinically important immunosuppressant tacrolimus (FK506).</title>
        <authorList>
            <person name="Barreiro C."/>
            <person name="Prieto C."/>
            <person name="Sola-Landa A."/>
            <person name="Solera E."/>
            <person name="Martinez-Castro M."/>
            <person name="Perez-Redondo R."/>
            <person name="Garcia-Estrada C."/>
            <person name="Aparicio J.F."/>
            <person name="Fernandez-Martinez L.T."/>
            <person name="Santos-Aberturas J."/>
            <person name="Salehi-Najafabadi Z."/>
            <person name="Rodriguez-Garcia A."/>
            <person name="Tauch A."/>
            <person name="Martin J.F."/>
        </authorList>
    </citation>
    <scope>NUCLEOTIDE SEQUENCE [LARGE SCALE GENOMIC DNA]</scope>
    <source>
        <strain evidence="3">DSM 42081 / NBRC 108919 / NRRL 18488 / 9993</strain>
    </source>
</reference>
<sequence>MLVMQLEPDVAFGANSEFGVVAETADERPFLAEVLRRHRFAYSDRLRLWQLASGTPFNTSLRLVASASREFQDAGLAVVADPRVMLPPAVPAEAGARVREPLPGLSLTAVTAELSGLVRAMDVADALDPVLDEDHGVFAGLEDVFASAAGWCERLGTEHGRELAGKLRAGVHQVVTLGERLLDVQLSLAVMPDALPQNAPAQMVERSAEPVVAHAERARAAVAASPRHPFSPVPPTGTAALPLRQAVPPPGRAR</sequence>
<protein>
    <submittedName>
        <fullName evidence="2">Uncharacterized protein</fullName>
    </submittedName>
</protein>
<organism evidence="2 3">
    <name type="scientific">Streptomyces tsukubensis (strain DSM 42081 / NBRC 108919 / NRRL 18488 / 9993)</name>
    <dbReference type="NCBI Taxonomy" id="1114943"/>
    <lineage>
        <taxon>Bacteria</taxon>
        <taxon>Bacillati</taxon>
        <taxon>Actinomycetota</taxon>
        <taxon>Actinomycetes</taxon>
        <taxon>Kitasatosporales</taxon>
        <taxon>Streptomycetaceae</taxon>
        <taxon>Streptomyces</taxon>
    </lineage>
</organism>
<gene>
    <name evidence="2" type="ORF">STSU_009475</name>
</gene>
<feature type="region of interest" description="Disordered" evidence="1">
    <location>
        <begin position="222"/>
        <end position="254"/>
    </location>
</feature>
<evidence type="ECO:0000313" key="2">
    <source>
        <dbReference type="EMBL" id="QKM67362.1"/>
    </source>
</evidence>
<name>A0A7G3UEF6_STRT9</name>
<accession>A0A7G3UEF6</accession>